<dbReference type="KEGG" id="bim:100749674"/>
<dbReference type="OMA" id="GIRMDCS"/>
<dbReference type="GO" id="GO:0061630">
    <property type="term" value="F:ubiquitin protein ligase activity"/>
    <property type="evidence" value="ECO:0007669"/>
    <property type="project" value="TreeGrafter"/>
</dbReference>
<dbReference type="PANTHER" id="PTHR14140:SF27">
    <property type="entry name" value="OS04G0289800 PROTEIN"/>
    <property type="match status" value="1"/>
</dbReference>
<accession>A0A6P3DUT2</accession>
<dbReference type="OrthoDB" id="2270193at2759"/>
<evidence type="ECO:0000256" key="3">
    <source>
        <dbReference type="SAM" id="MobiDB-lite"/>
    </source>
</evidence>
<organism evidence="5 6">
    <name type="scientific">Bombus impatiens</name>
    <name type="common">Bumblebee</name>
    <dbReference type="NCBI Taxonomy" id="132113"/>
    <lineage>
        <taxon>Eukaryota</taxon>
        <taxon>Metazoa</taxon>
        <taxon>Ecdysozoa</taxon>
        <taxon>Arthropoda</taxon>
        <taxon>Hexapoda</taxon>
        <taxon>Insecta</taxon>
        <taxon>Pterygota</taxon>
        <taxon>Neoptera</taxon>
        <taxon>Endopterygota</taxon>
        <taxon>Hymenoptera</taxon>
        <taxon>Apocrita</taxon>
        <taxon>Aculeata</taxon>
        <taxon>Apoidea</taxon>
        <taxon>Anthophila</taxon>
        <taxon>Apidae</taxon>
        <taxon>Bombus</taxon>
        <taxon>Pyrobombus</taxon>
    </lineage>
</organism>
<dbReference type="GO" id="GO:0016567">
    <property type="term" value="P:protein ubiquitination"/>
    <property type="evidence" value="ECO:0007669"/>
    <property type="project" value="TreeGrafter"/>
</dbReference>
<dbReference type="AlphaFoldDB" id="A0A6P3DUT2"/>
<name>A0A6P3DUT2_BOMIM</name>
<sequence>MATNDALMTFLANTVQENEKILQESCLKSQINIKHKKDYDKLFIRLNYICQMKATKDGVQLNSWCKKNVISYIYGPISGFPSGSWWGIRMDCSRDRVHDPFDENIQNGPFGVTSICTSNINLNEDVDLGNSLTLTGQKYSVGTLEKDPLIKNYENQVPVRLIRSYNLFNDFAPKTGYRYDGLYIVTNFWIGVNTDSIKYYKFALSRLNDQEPPSWSTKLAPLAISNHLSTLHSSSTPLQNCLKNSAPNMYEFKKYSHGSEFIIQKGKHENSDGFLQTQNIENKKVDETKKGVIESAIVTRHVFKKLNTNTECTINIPNMPIMPENKSLTHIGNKGSKTHNTNISIRTGLYNSSHSTQNDSKKNTSSLFCRTVKAINIVKTNQHIESWNLSNKDKNKNLDGKAQTIISNEFPKRVDYISLNSVKPELMKIKFPKDVDAEINSDTNDTSSNSCYRLECNSRHKEITNDSKDVCNNIVNSSNTTTNMLNMTNCMYKNEISPHKMISKELQQFKSIDLLPPDKIVHLINSKNHPLSKLLMGNMIGLTSEQSVALQTEDVITTKPEIKDKVVTRNREGKEEMKERTKFEVISDDLNGSRCYKFRRRRKLSRKTTNKSEMLKYNKIHNEKFKKETVQSLDILEYPGKSREKTDICKSLKNKSIKKKTVQKRELSDSTRYIKKNAGSTIGARIHLQAVRKIDSSIKKHINKKKIREITNLLIDAKIGPKIRGPRYRRLRCINKCTEQSCEHFNTAMYTLNKCKVNSEQSTFQDRNKLTKMTHCKRVKSQTRNVKMSKTLNFNHSKIGKNLTTSKKADKNYIAKPAINNNNNNLKNNDNDNVDNNERDQNKRSRYIKKNVKIVENNDTTIKNRKRKLMQTICRDSKCNKINEELQKSYKKEISKPCKTDAVTQCSLLQEPAIKNLKLNDFVQNNVRNEQYTFIKIEYGSDFKDMKSEIYENTKLGDKNRGHHSTFLSSTKKCVSCTETASNLQHPINSNVSLSSNTLSAKEQNKFSPERVSAFVPVNIPDNDLKIARLRSIGFKPIDFSNSDEGINSQDKRNKVLKQNVTEKYNKYTNEENDIVVYMDDELQYQDIEDEDKNSSSTRDKTLNSKMYTEQLNKMILEKEPYNSLLEQDLESPWHGWKKIVTNKDTYWIGW</sequence>
<dbReference type="SMART" id="SM00466">
    <property type="entry name" value="SRA"/>
    <property type="match status" value="1"/>
</dbReference>
<dbReference type="RefSeq" id="XP_003488236.1">
    <property type="nucleotide sequence ID" value="XM_003488188.4"/>
</dbReference>
<dbReference type="Proteomes" id="UP000515180">
    <property type="component" value="Unplaced"/>
</dbReference>
<evidence type="ECO:0000256" key="1">
    <source>
        <dbReference type="ARBA" id="ARBA00023242"/>
    </source>
</evidence>
<dbReference type="GO" id="GO:0005634">
    <property type="term" value="C:nucleus"/>
    <property type="evidence" value="ECO:0007669"/>
    <property type="project" value="UniProtKB-SubCell"/>
</dbReference>
<proteinExistence type="predicted"/>
<keyword evidence="5" id="KW-1185">Reference proteome</keyword>
<dbReference type="GO" id="GO:0044027">
    <property type="term" value="P:negative regulation of gene expression via chromosomal CpG island methylation"/>
    <property type="evidence" value="ECO:0007669"/>
    <property type="project" value="TreeGrafter"/>
</dbReference>
<dbReference type="PANTHER" id="PTHR14140">
    <property type="entry name" value="E3 UBIQUITIN-PROTEIN LIGASE UHRF-RELATED"/>
    <property type="match status" value="1"/>
</dbReference>
<dbReference type="InterPro" id="IPR036987">
    <property type="entry name" value="SRA-YDG_sf"/>
</dbReference>
<dbReference type="SUPFAM" id="SSF88697">
    <property type="entry name" value="PUA domain-like"/>
    <property type="match status" value="1"/>
</dbReference>
<protein>
    <submittedName>
        <fullName evidence="6">MATH and LRR domain-containing protein PFE0570w</fullName>
    </submittedName>
</protein>
<dbReference type="InterPro" id="IPR015947">
    <property type="entry name" value="PUA-like_sf"/>
</dbReference>
<feature type="domain" description="YDG" evidence="4">
    <location>
        <begin position="75"/>
        <end position="206"/>
    </location>
</feature>
<dbReference type="Pfam" id="PF02182">
    <property type="entry name" value="SAD_SRA"/>
    <property type="match status" value="1"/>
</dbReference>
<dbReference type="InterPro" id="IPR045134">
    <property type="entry name" value="UHRF1/2-like"/>
</dbReference>
<reference evidence="6" key="1">
    <citation type="submission" date="2025-08" db="UniProtKB">
        <authorList>
            <consortium name="RefSeq"/>
        </authorList>
    </citation>
    <scope>IDENTIFICATION</scope>
</reference>
<dbReference type="PROSITE" id="PS51015">
    <property type="entry name" value="YDG"/>
    <property type="match status" value="1"/>
</dbReference>
<gene>
    <name evidence="6" type="primary">LOC100749674</name>
</gene>
<evidence type="ECO:0000313" key="6">
    <source>
        <dbReference type="RefSeq" id="XP_003488236.1"/>
    </source>
</evidence>
<dbReference type="Gene3D" id="2.30.280.10">
    <property type="entry name" value="SRA-YDG"/>
    <property type="match status" value="1"/>
</dbReference>
<dbReference type="GeneID" id="100749674"/>
<evidence type="ECO:0000313" key="5">
    <source>
        <dbReference type="Proteomes" id="UP000515180"/>
    </source>
</evidence>
<evidence type="ECO:0000256" key="2">
    <source>
        <dbReference type="PROSITE-ProRule" id="PRU00358"/>
    </source>
</evidence>
<evidence type="ECO:0000259" key="4">
    <source>
        <dbReference type="PROSITE" id="PS51015"/>
    </source>
</evidence>
<comment type="subcellular location">
    <subcellularLocation>
        <location evidence="2">Nucleus</location>
    </subcellularLocation>
</comment>
<feature type="region of interest" description="Disordered" evidence="3">
    <location>
        <begin position="816"/>
        <end position="843"/>
    </location>
</feature>
<keyword evidence="1 2" id="KW-0539">Nucleus</keyword>
<dbReference type="InterPro" id="IPR003105">
    <property type="entry name" value="SRA_YDG"/>
</dbReference>